<dbReference type="Pfam" id="PF22883">
    <property type="entry name" value="Consortin_N"/>
    <property type="match status" value="1"/>
</dbReference>
<dbReference type="InterPro" id="IPR028129">
    <property type="entry name" value="Consortin_C"/>
</dbReference>
<evidence type="ECO:0000313" key="5">
    <source>
        <dbReference type="EMBL" id="KAL2082561.1"/>
    </source>
</evidence>
<feature type="region of interest" description="Disordered" evidence="1">
    <location>
        <begin position="1"/>
        <end position="70"/>
    </location>
</feature>
<dbReference type="AlphaFoldDB" id="A0ABD1J7B4"/>
<feature type="compositionally biased region" description="Acidic residues" evidence="1">
    <location>
        <begin position="234"/>
        <end position="266"/>
    </location>
</feature>
<evidence type="ECO:0000259" key="4">
    <source>
        <dbReference type="Pfam" id="PF22883"/>
    </source>
</evidence>
<keyword evidence="2" id="KW-1133">Transmembrane helix</keyword>
<sequence>MRRRDGDETHTPKPADAMATPHLLSGSDENQNQVTKEQKLHWGSACKNHQSVTSSGGPAPSPCGPSGPSRALLASLQTLGEHSDHTLLPHSLHQIAEAYFLEEDYRWAIHFLQLERLYHQRLLSNLATLQEQWEFRWRVGGVLPRADASSSADRSCEDAERMDSLRHICRTHQRPTLYMEKKNMAGRLQTHSPGVCENGGVPQQSFMSSVENTNKRTREQPLRPERDLCKGGEWEAEEEVEDDDDDLWEEQEDEEEEGMEDLQEEAGDVRSRGLGTVDDLAKFIQVEEISPTSGLVSILKRRVSAAAAASPTHSPGRRTRRRKVRFSEPCEDDASGDSCLIFVLLCLVTVVISIGGTALYCLLGNDSTAVCADFSQNMDVYWRPVRSGVGWLTHWLFPVS</sequence>
<feature type="compositionally biased region" description="Polar residues" evidence="1">
    <location>
        <begin position="201"/>
        <end position="212"/>
    </location>
</feature>
<evidence type="ECO:0000259" key="3">
    <source>
        <dbReference type="Pfam" id="PF15281"/>
    </source>
</evidence>
<evidence type="ECO:0000313" key="6">
    <source>
        <dbReference type="Proteomes" id="UP001591681"/>
    </source>
</evidence>
<feature type="region of interest" description="Disordered" evidence="1">
    <location>
        <begin position="193"/>
        <end position="271"/>
    </location>
</feature>
<evidence type="ECO:0000256" key="2">
    <source>
        <dbReference type="SAM" id="Phobius"/>
    </source>
</evidence>
<dbReference type="PANTHER" id="PTHR28581:SF1">
    <property type="entry name" value="CONSORTIN"/>
    <property type="match status" value="1"/>
</dbReference>
<feature type="compositionally biased region" description="Basic and acidic residues" evidence="1">
    <location>
        <begin position="1"/>
        <end position="13"/>
    </location>
</feature>
<organism evidence="5 6">
    <name type="scientific">Coilia grayii</name>
    <name type="common">Gray's grenadier anchovy</name>
    <dbReference type="NCBI Taxonomy" id="363190"/>
    <lineage>
        <taxon>Eukaryota</taxon>
        <taxon>Metazoa</taxon>
        <taxon>Chordata</taxon>
        <taxon>Craniata</taxon>
        <taxon>Vertebrata</taxon>
        <taxon>Euteleostomi</taxon>
        <taxon>Actinopterygii</taxon>
        <taxon>Neopterygii</taxon>
        <taxon>Teleostei</taxon>
        <taxon>Clupei</taxon>
        <taxon>Clupeiformes</taxon>
        <taxon>Clupeoidei</taxon>
        <taxon>Engraulidae</taxon>
        <taxon>Coilinae</taxon>
        <taxon>Coilia</taxon>
    </lineage>
</organism>
<feature type="transmembrane region" description="Helical" evidence="2">
    <location>
        <begin position="340"/>
        <end position="363"/>
    </location>
</feature>
<dbReference type="InterPro" id="IPR054132">
    <property type="entry name" value="Consortin_N"/>
</dbReference>
<gene>
    <name evidence="5" type="ORF">ACEWY4_022379</name>
</gene>
<keyword evidence="2" id="KW-0472">Membrane</keyword>
<name>A0ABD1J7B4_9TELE</name>
<feature type="domain" description="Consortin N-terminal" evidence="4">
    <location>
        <begin position="84"/>
        <end position="134"/>
    </location>
</feature>
<protein>
    <recommendedName>
        <fullName evidence="7">Consortin C-terminal domain-containing protein</fullName>
    </recommendedName>
</protein>
<dbReference type="EMBL" id="JBHFQA010000019">
    <property type="protein sequence ID" value="KAL2082561.1"/>
    <property type="molecule type" value="Genomic_DNA"/>
</dbReference>
<dbReference type="PANTHER" id="PTHR28581">
    <property type="entry name" value="CONSORTIN"/>
    <property type="match status" value="1"/>
</dbReference>
<proteinExistence type="predicted"/>
<keyword evidence="2" id="KW-0812">Transmembrane</keyword>
<feature type="domain" description="Consortin C-terminal" evidence="3">
    <location>
        <begin position="288"/>
        <end position="396"/>
    </location>
</feature>
<dbReference type="InterPro" id="IPR042318">
    <property type="entry name" value="Consortin"/>
</dbReference>
<comment type="caution">
    <text evidence="5">The sequence shown here is derived from an EMBL/GenBank/DDBJ whole genome shotgun (WGS) entry which is preliminary data.</text>
</comment>
<reference evidence="5 6" key="1">
    <citation type="submission" date="2024-09" db="EMBL/GenBank/DDBJ databases">
        <title>A chromosome-level genome assembly of Gray's grenadier anchovy, Coilia grayii.</title>
        <authorList>
            <person name="Fu Z."/>
        </authorList>
    </citation>
    <scope>NUCLEOTIDE SEQUENCE [LARGE SCALE GENOMIC DNA]</scope>
    <source>
        <strain evidence="5">G4</strain>
        <tissue evidence="5">Muscle</tissue>
    </source>
</reference>
<accession>A0ABD1J7B4</accession>
<feature type="compositionally biased region" description="Basic and acidic residues" evidence="1">
    <location>
        <begin position="213"/>
        <end position="233"/>
    </location>
</feature>
<keyword evidence="6" id="KW-1185">Reference proteome</keyword>
<evidence type="ECO:0008006" key="7">
    <source>
        <dbReference type="Google" id="ProtNLM"/>
    </source>
</evidence>
<dbReference type="Proteomes" id="UP001591681">
    <property type="component" value="Unassembled WGS sequence"/>
</dbReference>
<dbReference type="Pfam" id="PF15281">
    <property type="entry name" value="Consortin_C"/>
    <property type="match status" value="1"/>
</dbReference>
<evidence type="ECO:0000256" key="1">
    <source>
        <dbReference type="SAM" id="MobiDB-lite"/>
    </source>
</evidence>